<reference evidence="3" key="1">
    <citation type="submission" date="2016-09" db="EMBL/GenBank/DDBJ databases">
        <title>Draft genome of thermotolerant cyanobacterium Desertifilum sp. strain IPPAS B-1220.</title>
        <authorList>
            <person name="Sinetova M.A."/>
            <person name="Bolakhan K."/>
            <person name="Zayadan B.K."/>
            <person name="Mironov K.S."/>
            <person name="Ustinova V."/>
            <person name="Kupriyanova E.V."/>
            <person name="Sidorov R.A."/>
            <person name="Skrypnik A.N."/>
            <person name="Gogoleva N.E."/>
            <person name="Gogolev Y.V."/>
            <person name="Los D.A."/>
        </authorList>
    </citation>
    <scope>NUCLEOTIDE SEQUENCE [LARGE SCALE GENOMIC DNA]</scope>
    <source>
        <strain evidence="3">IPPAS B-1220</strain>
    </source>
</reference>
<evidence type="ECO:0000313" key="3">
    <source>
        <dbReference type="EMBL" id="OEJ73674.1"/>
    </source>
</evidence>
<dbReference type="EMBL" id="MJGC01000082">
    <property type="protein sequence ID" value="OEJ73674.1"/>
    <property type="molecule type" value="Genomic_DNA"/>
</dbReference>
<feature type="signal peptide" evidence="1">
    <location>
        <begin position="1"/>
        <end position="21"/>
    </location>
</feature>
<dbReference type="PROSITE" id="PS51272">
    <property type="entry name" value="SLH"/>
    <property type="match status" value="3"/>
</dbReference>
<organism evidence="3">
    <name type="scientific">Desertifilum tharense IPPAS B-1220</name>
    <dbReference type="NCBI Taxonomy" id="1781255"/>
    <lineage>
        <taxon>Bacteria</taxon>
        <taxon>Bacillati</taxon>
        <taxon>Cyanobacteriota</taxon>
        <taxon>Cyanophyceae</taxon>
        <taxon>Desertifilales</taxon>
        <taxon>Desertifilaceae</taxon>
        <taxon>Desertifilum</taxon>
    </lineage>
</organism>
<dbReference type="InterPro" id="IPR001119">
    <property type="entry name" value="SLH_dom"/>
</dbReference>
<feature type="chain" id="PRO_5009184261" evidence="1">
    <location>
        <begin position="22"/>
        <end position="223"/>
    </location>
</feature>
<gene>
    <name evidence="3" type="ORF">BH720_18580</name>
</gene>
<dbReference type="STRING" id="1781255.BH720_18580"/>
<dbReference type="AlphaFoldDB" id="A0A1E5QGG4"/>
<name>A0A1E5QGG4_9CYAN</name>
<accession>A0A1E5QGG4</accession>
<proteinExistence type="predicted"/>
<feature type="domain" description="SLH" evidence="2">
    <location>
        <begin position="148"/>
        <end position="211"/>
    </location>
</feature>
<sequence>MRRIVSLTSLILLFQGLPAFSQTLPRTQENLDPIAQVTAANFMSNFPDGNFYPERTISRAELASILVRVFRLDVRQPTRTETLTLTDVPTTHWAYNDIRTAIQTGMMTGYREGQFFPNQRVTRAEAFSIIAQGYGVFQFPDENIRNLLSRYPDSNDIPSWARKSMATALYEGFVNTDSNSRIRPQDPMTRGDMAYALSQYLARQERPATIPWNDDANVSSFLP</sequence>
<comment type="caution">
    <text evidence="3">The sequence shown here is derived from an EMBL/GenBank/DDBJ whole genome shotgun (WGS) entry which is preliminary data.</text>
</comment>
<feature type="domain" description="SLH" evidence="2">
    <location>
        <begin position="81"/>
        <end position="144"/>
    </location>
</feature>
<evidence type="ECO:0000259" key="2">
    <source>
        <dbReference type="PROSITE" id="PS51272"/>
    </source>
</evidence>
<dbReference type="Pfam" id="PF00395">
    <property type="entry name" value="SLH"/>
    <property type="match status" value="3"/>
</dbReference>
<feature type="domain" description="SLH" evidence="2">
    <location>
        <begin position="17"/>
        <end position="80"/>
    </location>
</feature>
<protein>
    <submittedName>
        <fullName evidence="3">S-layer protein</fullName>
    </submittedName>
</protein>
<keyword evidence="1" id="KW-0732">Signal</keyword>
<dbReference type="PANTHER" id="PTHR43308:SF5">
    <property type="entry name" value="S-LAYER PROTEIN _ PEPTIDOGLYCAN ENDO-BETA-N-ACETYLGLUCOSAMINIDASE"/>
    <property type="match status" value="1"/>
</dbReference>
<evidence type="ECO:0000256" key="1">
    <source>
        <dbReference type="SAM" id="SignalP"/>
    </source>
</evidence>
<dbReference type="OrthoDB" id="9759810at2"/>
<dbReference type="InterPro" id="IPR051465">
    <property type="entry name" value="Cell_Envelope_Struct_Comp"/>
</dbReference>
<dbReference type="PANTHER" id="PTHR43308">
    <property type="entry name" value="OUTER MEMBRANE PROTEIN ALPHA-RELATED"/>
    <property type="match status" value="1"/>
</dbReference>